<dbReference type="PANTHER" id="PTHR43391">
    <property type="entry name" value="RETINOL DEHYDROGENASE-RELATED"/>
    <property type="match status" value="1"/>
</dbReference>
<evidence type="ECO:0000256" key="3">
    <source>
        <dbReference type="ARBA" id="ARBA00023002"/>
    </source>
</evidence>
<name>A0A8T6R493_9MICO</name>
<dbReference type="EMBL" id="SAYU02000052">
    <property type="protein sequence ID" value="NHA69238.1"/>
    <property type="molecule type" value="Genomic_DNA"/>
</dbReference>
<proteinExistence type="inferred from homology"/>
<evidence type="ECO:0000313" key="7">
    <source>
        <dbReference type="Proteomes" id="UP000287866"/>
    </source>
</evidence>
<dbReference type="InterPro" id="IPR020904">
    <property type="entry name" value="Sc_DH/Rdtase_CS"/>
</dbReference>
<dbReference type="Proteomes" id="UP000287866">
    <property type="component" value="Unassembled WGS sequence"/>
</dbReference>
<dbReference type="PRINTS" id="PR00081">
    <property type="entry name" value="GDHRDH"/>
</dbReference>
<dbReference type="InterPro" id="IPR002347">
    <property type="entry name" value="SDR_fam"/>
</dbReference>
<organism evidence="6 7">
    <name type="scientific">Phycicoccus flavus</name>
    <dbReference type="NCBI Taxonomy" id="2502783"/>
    <lineage>
        <taxon>Bacteria</taxon>
        <taxon>Bacillati</taxon>
        <taxon>Actinomycetota</taxon>
        <taxon>Actinomycetes</taxon>
        <taxon>Micrococcales</taxon>
        <taxon>Intrasporangiaceae</taxon>
        <taxon>Phycicoccus</taxon>
    </lineage>
</organism>
<evidence type="ECO:0000256" key="4">
    <source>
        <dbReference type="RuleBase" id="RU000363"/>
    </source>
</evidence>
<accession>A0A8T6R493</accession>
<evidence type="ECO:0000313" key="6">
    <source>
        <dbReference type="EMBL" id="NHA69238.1"/>
    </source>
</evidence>
<dbReference type="InterPro" id="IPR036291">
    <property type="entry name" value="NAD(P)-bd_dom_sf"/>
</dbReference>
<protein>
    <submittedName>
        <fullName evidence="6">SDR family NAD(P)-dependent oxidoreductase</fullName>
    </submittedName>
</protein>
<evidence type="ECO:0000256" key="1">
    <source>
        <dbReference type="ARBA" id="ARBA00006484"/>
    </source>
</evidence>
<dbReference type="CDD" id="cd05233">
    <property type="entry name" value="SDR_c"/>
    <property type="match status" value="1"/>
</dbReference>
<keyword evidence="2" id="KW-0521">NADP</keyword>
<keyword evidence="5" id="KW-1133">Transmembrane helix</keyword>
<gene>
    <name evidence="6" type="ORF">EPD83_014430</name>
</gene>
<keyword evidence="5" id="KW-0812">Transmembrane</keyword>
<evidence type="ECO:0000256" key="5">
    <source>
        <dbReference type="SAM" id="Phobius"/>
    </source>
</evidence>
<dbReference type="GO" id="GO:0016491">
    <property type="term" value="F:oxidoreductase activity"/>
    <property type="evidence" value="ECO:0007669"/>
    <property type="project" value="UniProtKB-KW"/>
</dbReference>
<comment type="caution">
    <text evidence="6">The sequence shown here is derived from an EMBL/GenBank/DDBJ whole genome shotgun (WGS) entry which is preliminary data.</text>
</comment>
<dbReference type="AlphaFoldDB" id="A0A8T6R493"/>
<dbReference type="PRINTS" id="PR00080">
    <property type="entry name" value="SDRFAMILY"/>
</dbReference>
<dbReference type="Pfam" id="PF00106">
    <property type="entry name" value="adh_short"/>
    <property type="match status" value="1"/>
</dbReference>
<dbReference type="SUPFAM" id="SSF51735">
    <property type="entry name" value="NAD(P)-binding Rossmann-fold domains"/>
    <property type="match status" value="1"/>
</dbReference>
<dbReference type="PROSITE" id="PS00061">
    <property type="entry name" value="ADH_SHORT"/>
    <property type="match status" value="1"/>
</dbReference>
<dbReference type="Gene3D" id="3.40.50.720">
    <property type="entry name" value="NAD(P)-binding Rossmann-like Domain"/>
    <property type="match status" value="1"/>
</dbReference>
<evidence type="ECO:0000256" key="2">
    <source>
        <dbReference type="ARBA" id="ARBA00022857"/>
    </source>
</evidence>
<feature type="transmembrane region" description="Helical" evidence="5">
    <location>
        <begin position="12"/>
        <end position="30"/>
    </location>
</feature>
<reference evidence="6" key="1">
    <citation type="submission" date="2020-03" db="EMBL/GenBank/DDBJ databases">
        <title>Phycicoccus flavus sp. nov., a novel endophytic actinobacterium isolated from branch of Kandelia candel.</title>
        <authorList>
            <person name="Tuo L."/>
        </authorList>
    </citation>
    <scope>NUCLEOTIDE SEQUENCE</scope>
    <source>
        <strain evidence="6">CMS6Z-2</strain>
    </source>
</reference>
<keyword evidence="7" id="KW-1185">Reference proteome</keyword>
<dbReference type="RefSeq" id="WP_165566755.1">
    <property type="nucleotide sequence ID" value="NZ_SAYU02000052.1"/>
</dbReference>
<comment type="similarity">
    <text evidence="1 4">Belongs to the short-chain dehydrogenases/reductases (SDR) family.</text>
</comment>
<dbReference type="PANTHER" id="PTHR43391:SF14">
    <property type="entry name" value="DEHYDROGENASE_REDUCTASE SDR FAMILY PROTEIN 7-LIKE"/>
    <property type="match status" value="1"/>
</dbReference>
<keyword evidence="5" id="KW-0472">Membrane</keyword>
<keyword evidence="3" id="KW-0560">Oxidoreductase</keyword>
<sequence length="275" mass="29592">MQRPHTDGPRRALVTGGASGLGLALVTLLVERGERVLAADLAERPDSVPAGAEYLPLDVRSQQDWDAALRWVREAWGGLDLLVNNAGVATGGRIDVESMSDWERVVGVNLLGPARGCHTVTPLFKEQRSGHLVNVASLAGLVHGPGMSSYNATKAGVVALSETLGFELGPWGIDVSVVCPAFFRTNLHESFAGKDSAMQEAGARLITEASASAQDVARIVLEGIDKRKPVILTDRLGKQAYYGKRFARPLYDRMMRGQAARLARRAGQDPQEFLP</sequence>